<sequence>MAPFSYFSALSHAPILVGISVGHRSTGPKDTLINIRNRLAFCANVVTASQLDVMNLTSAEVDAAVDEFELAGLKAEPSNRVDAPYVDGCPAVLECVLEQEVALGAAPNTLVIGRVVGIRLDASLPRIKGRLEVDPEALLPVGRLSGIGYAMPGDIRKIARPG</sequence>
<dbReference type="Gene3D" id="2.30.110.10">
    <property type="entry name" value="Electron Transport, Fmn-binding Protein, Chain A"/>
    <property type="match status" value="1"/>
</dbReference>
<proteinExistence type="inferred from homology"/>
<dbReference type="Pfam" id="PF01613">
    <property type="entry name" value="Flavin_Reduct"/>
    <property type="match status" value="1"/>
</dbReference>
<dbReference type="AlphaFoldDB" id="A0A381NJ36"/>
<evidence type="ECO:0000256" key="3">
    <source>
        <dbReference type="ARBA" id="ARBA00022643"/>
    </source>
</evidence>
<dbReference type="GO" id="GO:0010181">
    <property type="term" value="F:FMN binding"/>
    <property type="evidence" value="ECO:0007669"/>
    <property type="project" value="InterPro"/>
</dbReference>
<feature type="domain" description="Flavin reductase like" evidence="5">
    <location>
        <begin position="1"/>
        <end position="130"/>
    </location>
</feature>
<keyword evidence="2" id="KW-0285">Flavoprotein</keyword>
<dbReference type="EMBL" id="UINC01000333">
    <property type="protein sequence ID" value="SUZ53533.1"/>
    <property type="molecule type" value="Genomic_DNA"/>
</dbReference>
<accession>A0A381NJ36</accession>
<dbReference type="InterPro" id="IPR002563">
    <property type="entry name" value="Flavin_Rdtase-like_dom"/>
</dbReference>
<protein>
    <recommendedName>
        <fullName evidence="5">Flavin reductase like domain-containing protein</fullName>
    </recommendedName>
</protein>
<comment type="cofactor">
    <cofactor evidence="1">
        <name>FMN</name>
        <dbReference type="ChEBI" id="CHEBI:58210"/>
    </cofactor>
</comment>
<dbReference type="InterPro" id="IPR012349">
    <property type="entry name" value="Split_barrel_FMN-bd"/>
</dbReference>
<reference evidence="6" key="1">
    <citation type="submission" date="2018-05" db="EMBL/GenBank/DDBJ databases">
        <authorList>
            <person name="Lanie J.A."/>
            <person name="Ng W.-L."/>
            <person name="Kazmierczak K.M."/>
            <person name="Andrzejewski T.M."/>
            <person name="Davidsen T.M."/>
            <person name="Wayne K.J."/>
            <person name="Tettelin H."/>
            <person name="Glass J.I."/>
            <person name="Rusch D."/>
            <person name="Podicherti R."/>
            <person name="Tsui H.-C.T."/>
            <person name="Winkler M.E."/>
        </authorList>
    </citation>
    <scope>NUCLEOTIDE SEQUENCE</scope>
</reference>
<organism evidence="6">
    <name type="scientific">marine metagenome</name>
    <dbReference type="NCBI Taxonomy" id="408172"/>
    <lineage>
        <taxon>unclassified sequences</taxon>
        <taxon>metagenomes</taxon>
        <taxon>ecological metagenomes</taxon>
    </lineage>
</organism>
<dbReference type="PANTHER" id="PTHR33798">
    <property type="entry name" value="FLAVOPROTEIN OXYGENASE"/>
    <property type="match status" value="1"/>
</dbReference>
<evidence type="ECO:0000256" key="2">
    <source>
        <dbReference type="ARBA" id="ARBA00022630"/>
    </source>
</evidence>
<evidence type="ECO:0000259" key="5">
    <source>
        <dbReference type="SMART" id="SM00903"/>
    </source>
</evidence>
<dbReference type="SUPFAM" id="SSF50475">
    <property type="entry name" value="FMN-binding split barrel"/>
    <property type="match status" value="1"/>
</dbReference>
<evidence type="ECO:0000313" key="6">
    <source>
        <dbReference type="EMBL" id="SUZ53533.1"/>
    </source>
</evidence>
<evidence type="ECO:0000256" key="4">
    <source>
        <dbReference type="ARBA" id="ARBA00038054"/>
    </source>
</evidence>
<dbReference type="PANTHER" id="PTHR33798:SF5">
    <property type="entry name" value="FLAVIN REDUCTASE LIKE DOMAIN-CONTAINING PROTEIN"/>
    <property type="match status" value="1"/>
</dbReference>
<dbReference type="SMART" id="SM00903">
    <property type="entry name" value="Flavin_Reduct"/>
    <property type="match status" value="1"/>
</dbReference>
<name>A0A381NJ36_9ZZZZ</name>
<keyword evidence="3" id="KW-0288">FMN</keyword>
<gene>
    <name evidence="6" type="ORF">METZ01_LOCUS6387</name>
</gene>
<comment type="similarity">
    <text evidence="4">Belongs to the flavoredoxin family.</text>
</comment>
<evidence type="ECO:0000256" key="1">
    <source>
        <dbReference type="ARBA" id="ARBA00001917"/>
    </source>
</evidence>